<dbReference type="SUPFAM" id="SSF46785">
    <property type="entry name" value="Winged helix' DNA-binding domain"/>
    <property type="match status" value="1"/>
</dbReference>
<dbReference type="InterPro" id="IPR005149">
    <property type="entry name" value="Tscrpt_reg_PadR_N"/>
</dbReference>
<dbReference type="Gene3D" id="1.10.10.10">
    <property type="entry name" value="Winged helix-like DNA-binding domain superfamily/Winged helix DNA-binding domain"/>
    <property type="match status" value="1"/>
</dbReference>
<sequence>MPAETGGFPRYPGTWQRALLPMCLLAGLENGSNHGYALAKKLEERGFSPLKGATLYPALGKLEEAGYIRGAWKEGRGAPGRKVYALTASGRERLRTLRMLWDSFQSTVSRPHEQ</sequence>
<proteinExistence type="predicted"/>
<evidence type="ECO:0000259" key="1">
    <source>
        <dbReference type="Pfam" id="PF03551"/>
    </source>
</evidence>
<organism evidence="2 3">
    <name type="scientific">Zafaria cholistanensis</name>
    <dbReference type="NCBI Taxonomy" id="1682741"/>
    <lineage>
        <taxon>Bacteria</taxon>
        <taxon>Bacillati</taxon>
        <taxon>Actinomycetota</taxon>
        <taxon>Actinomycetes</taxon>
        <taxon>Micrococcales</taxon>
        <taxon>Micrococcaceae</taxon>
        <taxon>Zafaria</taxon>
    </lineage>
</organism>
<reference evidence="2 3" key="1">
    <citation type="submission" date="2019-09" db="EMBL/GenBank/DDBJ databases">
        <title>Arthrobacter zafarii sp. nov., a moderately thermotolerant and halotolerant actinobacterium isolated from Cholistan desert soil of Pakistan.</title>
        <authorList>
            <person name="Amin A."/>
            <person name="Ahmed I."/>
            <person name="Khalid N."/>
            <person name="Schumann P."/>
            <person name="Busse H.J."/>
            <person name="Khan I.U."/>
            <person name="Li S."/>
            <person name="Li W.J."/>
        </authorList>
    </citation>
    <scope>NUCLEOTIDE SEQUENCE [LARGE SCALE GENOMIC DNA]</scope>
    <source>
        <strain evidence="2 3">NCCP-1664</strain>
    </source>
</reference>
<protein>
    <recommendedName>
        <fullName evidence="1">Transcription regulator PadR N-terminal domain-containing protein</fullName>
    </recommendedName>
</protein>
<dbReference type="Pfam" id="PF03551">
    <property type="entry name" value="PadR"/>
    <property type="match status" value="1"/>
</dbReference>
<gene>
    <name evidence="2" type="ORF">NCCP1664_06860</name>
</gene>
<accession>A0A5A7NNJ7</accession>
<dbReference type="EMBL" id="BKDJ01000002">
    <property type="protein sequence ID" value="GER22189.1"/>
    <property type="molecule type" value="Genomic_DNA"/>
</dbReference>
<comment type="caution">
    <text evidence="2">The sequence shown here is derived from an EMBL/GenBank/DDBJ whole genome shotgun (WGS) entry which is preliminary data.</text>
</comment>
<dbReference type="PANTHER" id="PTHR33169">
    <property type="entry name" value="PADR-FAMILY TRANSCRIPTIONAL REGULATOR"/>
    <property type="match status" value="1"/>
</dbReference>
<name>A0A5A7NNJ7_9MICC</name>
<evidence type="ECO:0000313" key="3">
    <source>
        <dbReference type="Proteomes" id="UP000325307"/>
    </source>
</evidence>
<keyword evidence="3" id="KW-1185">Reference proteome</keyword>
<dbReference type="InterPro" id="IPR052509">
    <property type="entry name" value="Metal_resp_DNA-bind_regulator"/>
</dbReference>
<dbReference type="InterPro" id="IPR036388">
    <property type="entry name" value="WH-like_DNA-bd_sf"/>
</dbReference>
<dbReference type="PANTHER" id="PTHR33169:SF14">
    <property type="entry name" value="TRANSCRIPTIONAL REGULATOR RV3488"/>
    <property type="match status" value="1"/>
</dbReference>
<evidence type="ECO:0000313" key="2">
    <source>
        <dbReference type="EMBL" id="GER22189.1"/>
    </source>
</evidence>
<dbReference type="RefSeq" id="WP_149955821.1">
    <property type="nucleotide sequence ID" value="NZ_BKDJ01000002.1"/>
</dbReference>
<dbReference type="OrthoDB" id="122286at2"/>
<dbReference type="Proteomes" id="UP000325307">
    <property type="component" value="Unassembled WGS sequence"/>
</dbReference>
<feature type="domain" description="Transcription regulator PadR N-terminal" evidence="1">
    <location>
        <begin position="24"/>
        <end position="95"/>
    </location>
</feature>
<dbReference type="AlphaFoldDB" id="A0A5A7NNJ7"/>
<dbReference type="InterPro" id="IPR036390">
    <property type="entry name" value="WH_DNA-bd_sf"/>
</dbReference>